<keyword evidence="4" id="KW-0456">Lyase</keyword>
<dbReference type="EMBL" id="MFSS01000032">
    <property type="protein sequence ID" value="OGI43962.1"/>
    <property type="molecule type" value="Genomic_DNA"/>
</dbReference>
<dbReference type="PANTHER" id="PTHR42764:SF1">
    <property type="entry name" value="PHOSPHONATES UTILIZATION ATP-BINDING PROTEIN PHNK-RELATED"/>
    <property type="match status" value="1"/>
</dbReference>
<dbReference type="CDD" id="cd03257">
    <property type="entry name" value="ABC_NikE_OppD_transporters"/>
    <property type="match status" value="1"/>
</dbReference>
<gene>
    <name evidence="4" type="primary">phnK</name>
    <name evidence="4" type="ORF">A2150_02760</name>
</gene>
<keyword evidence="2" id="KW-0067">ATP-binding</keyword>
<evidence type="ECO:0000259" key="3">
    <source>
        <dbReference type="PROSITE" id="PS50893"/>
    </source>
</evidence>
<dbReference type="InterPro" id="IPR012700">
    <property type="entry name" value="PhnK"/>
</dbReference>
<dbReference type="PIRSF" id="PIRSF037116">
    <property type="entry name" value="CP_lyase_PhnK"/>
    <property type="match status" value="1"/>
</dbReference>
<dbReference type="PANTHER" id="PTHR42764">
    <property type="entry name" value="PHOSPHONATES UTILIZATION ATP-BINDING PROTEIN PHNK-RELATED"/>
    <property type="match status" value="1"/>
</dbReference>
<keyword evidence="1" id="KW-0547">Nucleotide-binding</keyword>
<dbReference type="AlphaFoldDB" id="A0A1F6TFS8"/>
<feature type="domain" description="ABC transporter" evidence="3">
    <location>
        <begin position="28"/>
        <end position="272"/>
    </location>
</feature>
<dbReference type="SMART" id="SM00382">
    <property type="entry name" value="AAA"/>
    <property type="match status" value="1"/>
</dbReference>
<evidence type="ECO:0000313" key="5">
    <source>
        <dbReference type="Proteomes" id="UP000177925"/>
    </source>
</evidence>
<dbReference type="InterPro" id="IPR017871">
    <property type="entry name" value="ABC_transporter-like_CS"/>
</dbReference>
<dbReference type="GO" id="GO:0019700">
    <property type="term" value="P:organic phosphonate catabolic process"/>
    <property type="evidence" value="ECO:0007669"/>
    <property type="project" value="TreeGrafter"/>
</dbReference>
<dbReference type="Gene3D" id="3.40.50.300">
    <property type="entry name" value="P-loop containing nucleotide triphosphate hydrolases"/>
    <property type="match status" value="1"/>
</dbReference>
<dbReference type="InterPro" id="IPR027417">
    <property type="entry name" value="P-loop_NTPase"/>
</dbReference>
<evidence type="ECO:0000256" key="2">
    <source>
        <dbReference type="ARBA" id="ARBA00022840"/>
    </source>
</evidence>
<dbReference type="Proteomes" id="UP000177925">
    <property type="component" value="Unassembled WGS sequence"/>
</dbReference>
<dbReference type="GO" id="GO:0016887">
    <property type="term" value="F:ATP hydrolysis activity"/>
    <property type="evidence" value="ECO:0007669"/>
    <property type="project" value="InterPro"/>
</dbReference>
<dbReference type="InterPro" id="IPR003439">
    <property type="entry name" value="ABC_transporter-like_ATP-bd"/>
</dbReference>
<dbReference type="PROSITE" id="PS00211">
    <property type="entry name" value="ABC_TRANSPORTER_1"/>
    <property type="match status" value="1"/>
</dbReference>
<dbReference type="STRING" id="1817758.A2150_02760"/>
<dbReference type="Pfam" id="PF00005">
    <property type="entry name" value="ABC_tran"/>
    <property type="match status" value="1"/>
</dbReference>
<dbReference type="SUPFAM" id="SSF52540">
    <property type="entry name" value="P-loop containing nucleoside triphosphate hydrolases"/>
    <property type="match status" value="1"/>
</dbReference>
<reference evidence="4 5" key="1">
    <citation type="journal article" date="2016" name="Nat. Commun.">
        <title>Thousands of microbial genomes shed light on interconnected biogeochemical processes in an aquifer system.</title>
        <authorList>
            <person name="Anantharaman K."/>
            <person name="Brown C.T."/>
            <person name="Hug L.A."/>
            <person name="Sharon I."/>
            <person name="Castelle C.J."/>
            <person name="Probst A.J."/>
            <person name="Thomas B.C."/>
            <person name="Singh A."/>
            <person name="Wilkins M.J."/>
            <person name="Karaoz U."/>
            <person name="Brodie E.L."/>
            <person name="Williams K.H."/>
            <person name="Hubbard S.S."/>
            <person name="Banfield J.F."/>
        </authorList>
    </citation>
    <scope>NUCLEOTIDE SEQUENCE [LARGE SCALE GENOMIC DNA]</scope>
</reference>
<name>A0A1F6TFS8_9PROT</name>
<sequence>MSKILEVRGLTRIHGRGCPLCIEATGPESDTNICPHCASVVAAHDVSFDLYRGEILGIIGESGSGKSTVVKTLYFDDAPTAGEAIFFDDGQQFNLFALNAARQRWLRNHRFGMVYQNPHLGLNFNVSAGGNIAERLLMSDVSHYGAIRARARELLARTEVLAARMDESPRKFSGGMQQRVQIAKALATRPPLLFLDEVTSGLDLSVQAAILDLILEIQHELGTAMIVVTHDLGVVRLLAGRTLVMKYGRVIESGLTDQILEDPQHAYSQRLVAAAL</sequence>
<dbReference type="PROSITE" id="PS50893">
    <property type="entry name" value="ABC_TRANSPORTER_2"/>
    <property type="match status" value="1"/>
</dbReference>
<dbReference type="GO" id="GO:0016829">
    <property type="term" value="F:lyase activity"/>
    <property type="evidence" value="ECO:0007669"/>
    <property type="project" value="UniProtKB-KW"/>
</dbReference>
<evidence type="ECO:0000313" key="4">
    <source>
        <dbReference type="EMBL" id="OGI43962.1"/>
    </source>
</evidence>
<dbReference type="InterPro" id="IPR003593">
    <property type="entry name" value="AAA+_ATPase"/>
</dbReference>
<accession>A0A1F6TFS8</accession>
<organism evidence="4 5">
    <name type="scientific">Candidatus Muproteobacteria bacterium RBG_16_64_11</name>
    <dbReference type="NCBI Taxonomy" id="1817758"/>
    <lineage>
        <taxon>Bacteria</taxon>
        <taxon>Pseudomonadati</taxon>
        <taxon>Pseudomonadota</taxon>
        <taxon>Candidatus Muproteobacteria</taxon>
    </lineage>
</organism>
<proteinExistence type="predicted"/>
<evidence type="ECO:0000256" key="1">
    <source>
        <dbReference type="ARBA" id="ARBA00022741"/>
    </source>
</evidence>
<comment type="caution">
    <text evidence="4">The sequence shown here is derived from an EMBL/GenBank/DDBJ whole genome shotgun (WGS) entry which is preliminary data.</text>
</comment>
<protein>
    <submittedName>
        <fullName evidence="4">Phosphonate C-P lyase system protein PhnK</fullName>
    </submittedName>
</protein>
<dbReference type="GO" id="GO:0005524">
    <property type="term" value="F:ATP binding"/>
    <property type="evidence" value="ECO:0007669"/>
    <property type="project" value="UniProtKB-KW"/>
</dbReference>